<evidence type="ECO:0000313" key="3">
    <source>
        <dbReference type="Proteomes" id="UP001148838"/>
    </source>
</evidence>
<name>A0ABQ8TUF2_PERAM</name>
<keyword evidence="1" id="KW-1133">Transmembrane helix</keyword>
<protein>
    <submittedName>
        <fullName evidence="2">Uncharacterized protein</fullName>
    </submittedName>
</protein>
<keyword evidence="1" id="KW-0812">Transmembrane</keyword>
<comment type="caution">
    <text evidence="2">The sequence shown here is derived from an EMBL/GenBank/DDBJ whole genome shotgun (WGS) entry which is preliminary data.</text>
</comment>
<sequence>MLTIFKEKNSLRLWIEFGVAQWSERLPCVWETNVSTGRHVRSLTSTLPAYRSTTTPYVSANPVIIRWRFKDRRRRCFVQKNLVVPPLVAITAATLSGMLSLVCVGYPLECVAIPLATWHSVGQWKLAAFPETSIAGPILPKEHGRSDSRRKKNKVSDLLIWFVSQEKMILKDMLVELNDIYERWVPSILEPSGISRSDGKRPDGLTLVPWRVGKSLIWDSTCVDTLAPSHLSSTSKTPGSAAESAAVIYTININILQIIFLSLLRLKRLDHGVVKPKLSSPP</sequence>
<evidence type="ECO:0000313" key="2">
    <source>
        <dbReference type="EMBL" id="KAJ4450342.1"/>
    </source>
</evidence>
<organism evidence="2 3">
    <name type="scientific">Periplaneta americana</name>
    <name type="common">American cockroach</name>
    <name type="synonym">Blatta americana</name>
    <dbReference type="NCBI Taxonomy" id="6978"/>
    <lineage>
        <taxon>Eukaryota</taxon>
        <taxon>Metazoa</taxon>
        <taxon>Ecdysozoa</taxon>
        <taxon>Arthropoda</taxon>
        <taxon>Hexapoda</taxon>
        <taxon>Insecta</taxon>
        <taxon>Pterygota</taxon>
        <taxon>Neoptera</taxon>
        <taxon>Polyneoptera</taxon>
        <taxon>Dictyoptera</taxon>
        <taxon>Blattodea</taxon>
        <taxon>Blattoidea</taxon>
        <taxon>Blattidae</taxon>
        <taxon>Blattinae</taxon>
        <taxon>Periplaneta</taxon>
    </lineage>
</organism>
<gene>
    <name evidence="2" type="ORF">ANN_01762</name>
</gene>
<keyword evidence="1" id="KW-0472">Membrane</keyword>
<accession>A0ABQ8TUF2</accession>
<evidence type="ECO:0000256" key="1">
    <source>
        <dbReference type="SAM" id="Phobius"/>
    </source>
</evidence>
<dbReference type="Proteomes" id="UP001148838">
    <property type="component" value="Unassembled WGS sequence"/>
</dbReference>
<proteinExistence type="predicted"/>
<keyword evidence="3" id="KW-1185">Reference proteome</keyword>
<feature type="transmembrane region" description="Helical" evidence="1">
    <location>
        <begin position="82"/>
        <end position="108"/>
    </location>
</feature>
<dbReference type="EMBL" id="JAJSOF020000003">
    <property type="protein sequence ID" value="KAJ4450342.1"/>
    <property type="molecule type" value="Genomic_DNA"/>
</dbReference>
<reference evidence="2 3" key="1">
    <citation type="journal article" date="2022" name="Allergy">
        <title>Genome assembly and annotation of Periplaneta americana reveal a comprehensive cockroach allergen profile.</title>
        <authorList>
            <person name="Wang L."/>
            <person name="Xiong Q."/>
            <person name="Saelim N."/>
            <person name="Wang L."/>
            <person name="Nong W."/>
            <person name="Wan A.T."/>
            <person name="Shi M."/>
            <person name="Liu X."/>
            <person name="Cao Q."/>
            <person name="Hui J.H.L."/>
            <person name="Sookrung N."/>
            <person name="Leung T.F."/>
            <person name="Tungtrongchitr A."/>
            <person name="Tsui S.K.W."/>
        </authorList>
    </citation>
    <scope>NUCLEOTIDE SEQUENCE [LARGE SCALE GENOMIC DNA]</scope>
    <source>
        <strain evidence="2">PWHHKU_190912</strain>
    </source>
</reference>